<dbReference type="SUPFAM" id="SSF52096">
    <property type="entry name" value="ClpP/crotonase"/>
    <property type="match status" value="1"/>
</dbReference>
<dbReference type="InterPro" id="IPR011762">
    <property type="entry name" value="COA_CT_N"/>
</dbReference>
<evidence type="ECO:0000313" key="8">
    <source>
        <dbReference type="Proteomes" id="UP000757900"/>
    </source>
</evidence>
<dbReference type="GO" id="GO:0003989">
    <property type="term" value="F:acetyl-CoA carboxylase activity"/>
    <property type="evidence" value="ECO:0007669"/>
    <property type="project" value="InterPro"/>
</dbReference>
<dbReference type="NCBIfam" id="TIGR00515">
    <property type="entry name" value="accD"/>
    <property type="match status" value="1"/>
</dbReference>
<feature type="binding site" evidence="5">
    <location>
        <position position="52"/>
    </location>
    <ligand>
        <name>Zn(2+)</name>
        <dbReference type="ChEBI" id="CHEBI:29105"/>
    </ligand>
</feature>
<evidence type="ECO:0000259" key="6">
    <source>
        <dbReference type="PROSITE" id="PS50980"/>
    </source>
</evidence>
<feature type="domain" description="CoA carboxyltransferase N-terminal" evidence="6">
    <location>
        <begin position="31"/>
        <end position="287"/>
    </location>
</feature>
<keyword evidence="5" id="KW-0963">Cytoplasm</keyword>
<dbReference type="Proteomes" id="UP000757900">
    <property type="component" value="Unassembled WGS sequence"/>
</dbReference>
<evidence type="ECO:0000256" key="3">
    <source>
        <dbReference type="ARBA" id="ARBA00022771"/>
    </source>
</evidence>
<comment type="function">
    <text evidence="5">Component of the acetyl coenzyme A carboxylase (ACC) complex. Biotin carboxylase (BC) catalyzes the carboxylation of biotin on its carrier protein (BCCP) and then the CO(2) group is transferred by the transcarboxylase to acetyl-CoA to form malonyl-CoA.</text>
</comment>
<comment type="caution">
    <text evidence="7">The sequence shown here is derived from an EMBL/GenBank/DDBJ whole genome shotgun (WGS) entry which is preliminary data.</text>
</comment>
<evidence type="ECO:0000256" key="2">
    <source>
        <dbReference type="ARBA" id="ARBA00022679"/>
    </source>
</evidence>
<comment type="pathway">
    <text evidence="5">Lipid metabolism; malonyl-CoA biosynthesis; malonyl-CoA from acetyl-CoA: step 1/1.</text>
</comment>
<dbReference type="InterPro" id="IPR029045">
    <property type="entry name" value="ClpP/crotonase-like_dom_sf"/>
</dbReference>
<dbReference type="GO" id="GO:0008270">
    <property type="term" value="F:zinc ion binding"/>
    <property type="evidence" value="ECO:0007669"/>
    <property type="project" value="UniProtKB-UniRule"/>
</dbReference>
<dbReference type="Pfam" id="PF01039">
    <property type="entry name" value="Carboxyl_trans"/>
    <property type="match status" value="1"/>
</dbReference>
<accession>A0A929MQP6</accession>
<dbReference type="EC" id="2.1.3.15" evidence="5"/>
<keyword evidence="5" id="KW-0067">ATP-binding</keyword>
<comment type="caution">
    <text evidence="5">Lacks conserved residue(s) required for the propagation of feature annotation.</text>
</comment>
<feature type="binding site" evidence="5">
    <location>
        <position position="35"/>
    </location>
    <ligand>
        <name>Zn(2+)</name>
        <dbReference type="ChEBI" id="CHEBI:29105"/>
    </ligand>
</feature>
<reference evidence="7" key="1">
    <citation type="submission" date="2020-04" db="EMBL/GenBank/DDBJ databases">
        <title>Deep metagenomics examines the oral microbiome during advanced dental caries in children, revealing novel taxa and co-occurrences with host molecules.</title>
        <authorList>
            <person name="Baker J.L."/>
            <person name="Morton J.T."/>
            <person name="Dinis M."/>
            <person name="Alvarez R."/>
            <person name="Tran N.C."/>
            <person name="Knight R."/>
            <person name="Edlund A."/>
        </authorList>
    </citation>
    <scope>NUCLEOTIDE SEQUENCE</scope>
    <source>
        <strain evidence="7">JCVI_23_bin.16</strain>
    </source>
</reference>
<protein>
    <recommendedName>
        <fullName evidence="5">Acetyl-coenzyme A carboxylase carboxyl transferase subunit beta</fullName>
        <shortName evidence="5">ACCase subunit beta</shortName>
        <shortName evidence="5">Acetyl-CoA carboxylase carboxyltransferase subunit beta</shortName>
        <ecNumber evidence="5">2.1.3.15</ecNumber>
    </recommendedName>
</protein>
<evidence type="ECO:0000256" key="5">
    <source>
        <dbReference type="HAMAP-Rule" id="MF_01395"/>
    </source>
</evidence>
<dbReference type="GO" id="GO:0005524">
    <property type="term" value="F:ATP binding"/>
    <property type="evidence" value="ECO:0007669"/>
    <property type="project" value="UniProtKB-KW"/>
</dbReference>
<organism evidence="7 8">
    <name type="scientific">Abiotrophia defectiva</name>
    <name type="common">Streptococcus defectivus</name>
    <dbReference type="NCBI Taxonomy" id="46125"/>
    <lineage>
        <taxon>Bacteria</taxon>
        <taxon>Bacillati</taxon>
        <taxon>Bacillota</taxon>
        <taxon>Bacilli</taxon>
        <taxon>Lactobacillales</taxon>
        <taxon>Aerococcaceae</taxon>
        <taxon>Abiotrophia</taxon>
    </lineage>
</organism>
<dbReference type="GO" id="GO:2001295">
    <property type="term" value="P:malonyl-CoA biosynthetic process"/>
    <property type="evidence" value="ECO:0007669"/>
    <property type="project" value="UniProtKB-UniRule"/>
</dbReference>
<feature type="binding site" evidence="5">
    <location>
        <position position="56"/>
    </location>
    <ligand>
        <name>Zn(2+)</name>
        <dbReference type="ChEBI" id="CHEBI:29105"/>
    </ligand>
</feature>
<comment type="catalytic activity">
    <reaction evidence="5">
        <text>N(6)-carboxybiotinyl-L-lysyl-[protein] + acetyl-CoA = N(6)-biotinyl-L-lysyl-[protein] + malonyl-CoA</text>
        <dbReference type="Rhea" id="RHEA:54728"/>
        <dbReference type="Rhea" id="RHEA-COMP:10505"/>
        <dbReference type="Rhea" id="RHEA-COMP:10506"/>
        <dbReference type="ChEBI" id="CHEBI:57288"/>
        <dbReference type="ChEBI" id="CHEBI:57384"/>
        <dbReference type="ChEBI" id="CHEBI:83144"/>
        <dbReference type="ChEBI" id="CHEBI:83145"/>
        <dbReference type="EC" id="2.1.3.15"/>
    </reaction>
</comment>
<dbReference type="PRINTS" id="PR01070">
    <property type="entry name" value="ACCCTRFRASEB"/>
</dbReference>
<keyword evidence="3 5" id="KW-0863">Zinc-finger</keyword>
<dbReference type="Gene3D" id="3.90.226.10">
    <property type="entry name" value="2-enoyl-CoA Hydratase, Chain A, domain 1"/>
    <property type="match status" value="1"/>
</dbReference>
<evidence type="ECO:0000256" key="4">
    <source>
        <dbReference type="ARBA" id="ARBA00023098"/>
    </source>
</evidence>
<dbReference type="GO" id="GO:0006633">
    <property type="term" value="P:fatty acid biosynthetic process"/>
    <property type="evidence" value="ECO:0007669"/>
    <property type="project" value="UniProtKB-KW"/>
</dbReference>
<comment type="cofactor">
    <cofactor evidence="5">
        <name>Zn(2+)</name>
        <dbReference type="ChEBI" id="CHEBI:29105"/>
    </cofactor>
    <text evidence="5">Binds 1 zinc ion per subunit.</text>
</comment>
<keyword evidence="5" id="KW-0479">Metal-binding</keyword>
<dbReference type="EMBL" id="JABZFV010000368">
    <property type="protein sequence ID" value="MBF0935741.1"/>
    <property type="molecule type" value="Genomic_DNA"/>
</dbReference>
<dbReference type="InterPro" id="IPR034733">
    <property type="entry name" value="AcCoA_carboxyl_beta"/>
</dbReference>
<comment type="subunit">
    <text evidence="5">Acetyl-CoA carboxylase is a heterohexamer composed of biotin carboxyl carrier protein (AccB), biotin carboxylase (AccC) and two subunits each of ACCase subunit alpha (AccA) and ACCase subunit beta (AccD).</text>
</comment>
<name>A0A929MQP6_ABIDE</name>
<keyword evidence="2 5" id="KW-0808">Transferase</keyword>
<dbReference type="PANTHER" id="PTHR42995:SF5">
    <property type="entry name" value="ACETYL-COENZYME A CARBOXYLASE CARBOXYL TRANSFERASE SUBUNIT BETA, CHLOROPLASTIC"/>
    <property type="match status" value="1"/>
</dbReference>
<keyword evidence="4 5" id="KW-0443">Lipid metabolism</keyword>
<evidence type="ECO:0000313" key="7">
    <source>
        <dbReference type="EMBL" id="MBF0935741.1"/>
    </source>
</evidence>
<dbReference type="AlphaFoldDB" id="A0A929MQP6"/>
<dbReference type="PROSITE" id="PS50980">
    <property type="entry name" value="COA_CT_NTER"/>
    <property type="match status" value="1"/>
</dbReference>
<keyword evidence="5" id="KW-0547">Nucleotide-binding</keyword>
<keyword evidence="7" id="KW-0436">Ligase</keyword>
<proteinExistence type="inferred from homology"/>
<dbReference type="PANTHER" id="PTHR42995">
    <property type="entry name" value="ACETYL-COENZYME A CARBOXYLASE CARBOXYL TRANSFERASE SUBUNIT BETA, CHLOROPLASTIC"/>
    <property type="match status" value="1"/>
</dbReference>
<comment type="subcellular location">
    <subcellularLocation>
        <location evidence="5">Cytoplasm</location>
    </subcellularLocation>
</comment>
<keyword evidence="5" id="KW-0862">Zinc</keyword>
<gene>
    <name evidence="5 7" type="primary">accD</name>
    <name evidence="7" type="ORF">HXK00_08910</name>
</gene>
<dbReference type="HAMAP" id="MF_01395">
    <property type="entry name" value="AcetylCoA_CT_beta"/>
    <property type="match status" value="1"/>
</dbReference>
<comment type="similarity">
    <text evidence="5">Belongs to the AccD/PCCB family.</text>
</comment>
<sequence length="287" mass="31389">MALFRRNKTIQLNADAVAKYSDKVAQIPDDLMARCPKCHKVYFTKQKPEDYCCMHCHHHLPFPAMERIDWLVDEGSFQEINADLWNDNPLGFPKYSEKLAKLQEATGLKEAIVTGTARLDGHALALGVMDSRFVMASMGTAVGEKLVQLFDLATAQGLPVVLYIASGGARMQEGILSLMQMAKVSQAVARHSAAGGFYCAVLTHPTPGGVTASFAMQGDVILAEPDATVGFAGKRVIEQTLRKPLPDDFQAAETVLGYGFIDQIVPRDRQKRMLAQLLTIHEGGKAQ</sequence>
<dbReference type="InterPro" id="IPR000438">
    <property type="entry name" value="Acetyl_CoA_COase_Trfase_b_su"/>
</dbReference>
<keyword evidence="5" id="KW-0275">Fatty acid biosynthesis</keyword>
<dbReference type="GO" id="GO:0016743">
    <property type="term" value="F:carboxyl- or carbamoyltransferase activity"/>
    <property type="evidence" value="ECO:0007669"/>
    <property type="project" value="UniProtKB-UniRule"/>
</dbReference>
<feature type="binding site" evidence="5">
    <location>
        <position position="38"/>
    </location>
    <ligand>
        <name>Zn(2+)</name>
        <dbReference type="ChEBI" id="CHEBI:29105"/>
    </ligand>
</feature>
<keyword evidence="5" id="KW-0276">Fatty acid metabolism</keyword>
<dbReference type="GO" id="GO:0009317">
    <property type="term" value="C:acetyl-CoA carboxylase complex"/>
    <property type="evidence" value="ECO:0007669"/>
    <property type="project" value="InterPro"/>
</dbReference>
<evidence type="ECO:0000256" key="1">
    <source>
        <dbReference type="ARBA" id="ARBA00022516"/>
    </source>
</evidence>
<keyword evidence="1 5" id="KW-0444">Lipid biosynthesis</keyword>